<protein>
    <submittedName>
        <fullName evidence="2">Uncharacterized protein</fullName>
    </submittedName>
</protein>
<proteinExistence type="predicted"/>
<accession>A0AAQ1GMS2</accession>
<evidence type="ECO:0000313" key="3">
    <source>
        <dbReference type="Proteomes" id="UP000183529"/>
    </source>
</evidence>
<comment type="caution">
    <text evidence="2">The sequence shown here is derived from an EMBL/GenBank/DDBJ whole genome shotgun (WGS) entry which is preliminary data.</text>
</comment>
<reference evidence="2 3" key="1">
    <citation type="submission" date="2016-10" db="EMBL/GenBank/DDBJ databases">
        <authorList>
            <person name="Varghese N."/>
            <person name="Submissions S."/>
        </authorList>
    </citation>
    <scope>NUCLEOTIDE SEQUENCE [LARGE SCALE GENOMIC DNA]</scope>
    <source>
        <strain evidence="2 3">LMG 22274</strain>
    </source>
</reference>
<evidence type="ECO:0000313" key="4">
    <source>
        <dbReference type="Proteomes" id="UP000247515"/>
    </source>
</evidence>
<reference evidence="1 4" key="2">
    <citation type="submission" date="2018-05" db="EMBL/GenBank/DDBJ databases">
        <title>Genomic Encyclopedia of Type Strains, Phase IV (KMG-V): Genome sequencing to study the core and pangenomes of soil and plant-associated prokaryotes.</title>
        <authorList>
            <person name="Whitman W."/>
        </authorList>
    </citation>
    <scope>NUCLEOTIDE SEQUENCE [LARGE SCALE GENOMIC DNA]</scope>
    <source>
        <strain evidence="1 4">SIr-6563</strain>
    </source>
</reference>
<dbReference type="Proteomes" id="UP000183529">
    <property type="component" value="Unassembled WGS sequence"/>
</dbReference>
<dbReference type="EMBL" id="FNZM01000023">
    <property type="protein sequence ID" value="SEK12911.1"/>
    <property type="molecule type" value="Genomic_DNA"/>
</dbReference>
<organism evidence="2 3">
    <name type="scientific">Paraburkholderia tropica</name>
    <dbReference type="NCBI Taxonomy" id="92647"/>
    <lineage>
        <taxon>Bacteria</taxon>
        <taxon>Pseudomonadati</taxon>
        <taxon>Pseudomonadota</taxon>
        <taxon>Betaproteobacteria</taxon>
        <taxon>Burkholderiales</taxon>
        <taxon>Burkholderiaceae</taxon>
        <taxon>Paraburkholderia</taxon>
    </lineage>
</organism>
<sequence length="85" mass="10031">MRHQAQELRYFHSQALLIPRKSNSNSPDVLLGYPIRHNVLDTLLNFLVAQPLRFHRSLDHCAFAGHFERSKHKLTHTKRKFVWAS</sequence>
<name>A0AAQ1GMS2_9BURK</name>
<keyword evidence="4" id="KW-1185">Reference proteome</keyword>
<dbReference type="AlphaFoldDB" id="A0AAQ1GMS2"/>
<gene>
    <name evidence="1" type="ORF">C7400_14011</name>
    <name evidence="2" type="ORF">SAMN05216550_12319</name>
</gene>
<evidence type="ECO:0000313" key="1">
    <source>
        <dbReference type="EMBL" id="PXX05638.1"/>
    </source>
</evidence>
<evidence type="ECO:0000313" key="2">
    <source>
        <dbReference type="EMBL" id="SEK12911.1"/>
    </source>
</evidence>
<dbReference type="Proteomes" id="UP000247515">
    <property type="component" value="Unassembled WGS sequence"/>
</dbReference>
<dbReference type="EMBL" id="QJJV01000040">
    <property type="protein sequence ID" value="PXX05638.1"/>
    <property type="molecule type" value="Genomic_DNA"/>
</dbReference>